<dbReference type="GO" id="GO:0006289">
    <property type="term" value="P:nucleotide-excision repair"/>
    <property type="evidence" value="ECO:0007669"/>
    <property type="project" value="TreeGrafter"/>
</dbReference>
<name>A0AAU9IR97_9CILI</name>
<keyword evidence="9 11" id="KW-0456">Lyase</keyword>
<dbReference type="GO" id="GO:0005739">
    <property type="term" value="C:mitochondrion"/>
    <property type="evidence" value="ECO:0007669"/>
    <property type="project" value="UniProtKB-SubCell"/>
</dbReference>
<proteinExistence type="inferred from homology"/>
<dbReference type="GO" id="GO:0000703">
    <property type="term" value="F:oxidized pyrimidine nucleobase lesion DNA N-glycosylase activity"/>
    <property type="evidence" value="ECO:0007669"/>
    <property type="project" value="UniProtKB-UniRule"/>
</dbReference>
<dbReference type="HAMAP" id="MF_03183">
    <property type="entry name" value="Endonuclease_III_Nth"/>
    <property type="match status" value="1"/>
</dbReference>
<dbReference type="SUPFAM" id="SSF48150">
    <property type="entry name" value="DNA-glycosylase"/>
    <property type="match status" value="1"/>
</dbReference>
<evidence type="ECO:0000256" key="5">
    <source>
        <dbReference type="ARBA" id="ARBA00022801"/>
    </source>
</evidence>
<evidence type="ECO:0000256" key="9">
    <source>
        <dbReference type="ARBA" id="ARBA00023239"/>
    </source>
</evidence>
<dbReference type="PANTHER" id="PTHR43286:SF1">
    <property type="entry name" value="ENDONUCLEASE III-LIKE PROTEIN 1"/>
    <property type="match status" value="1"/>
</dbReference>
<dbReference type="EC" id="4.2.99.18" evidence="11"/>
<keyword evidence="4 11" id="KW-0227">DNA damage</keyword>
<keyword evidence="6" id="KW-0408">Iron</keyword>
<keyword evidence="8 11" id="KW-0234">DNA repair</keyword>
<evidence type="ECO:0000256" key="3">
    <source>
        <dbReference type="ARBA" id="ARBA00022723"/>
    </source>
</evidence>
<dbReference type="GO" id="GO:0005634">
    <property type="term" value="C:nucleus"/>
    <property type="evidence" value="ECO:0007669"/>
    <property type="project" value="UniProtKB-SubCell"/>
</dbReference>
<comment type="function">
    <text evidence="11">Bifunctional DNA N-glycosylase with associated apurinic/apyrimidinic (AP) lyase function that catalyzes the first step in base excision repair (BER), the primary repair pathway for the repair of oxidative DNA damage. The DNA N-glycosylase activity releases the damaged DNA base from DNA by cleaving the N-glycosidic bond, leaving an AP site. The AP lyase activity cleaves the phosphodiester bond 3' to the AP site by a beta-elimination. Primarily recognizes and repairs oxidative base damage of pyrimidines.</text>
</comment>
<dbReference type="AlphaFoldDB" id="A0AAU9IR97"/>
<evidence type="ECO:0000256" key="1">
    <source>
        <dbReference type="ARBA" id="ARBA00001966"/>
    </source>
</evidence>
<dbReference type="GO" id="GO:0051539">
    <property type="term" value="F:4 iron, 4 sulfur cluster binding"/>
    <property type="evidence" value="ECO:0007669"/>
    <property type="project" value="InterPro"/>
</dbReference>
<dbReference type="PANTHER" id="PTHR43286">
    <property type="entry name" value="ENDONUCLEASE III-LIKE PROTEIN 1"/>
    <property type="match status" value="1"/>
</dbReference>
<comment type="similarity">
    <text evidence="2 11">Belongs to the Nth/MutY family.</text>
</comment>
<dbReference type="InterPro" id="IPR030841">
    <property type="entry name" value="NTH1"/>
</dbReference>
<dbReference type="Pfam" id="PF10576">
    <property type="entry name" value="EndIII_4Fe-2S"/>
    <property type="match status" value="1"/>
</dbReference>
<evidence type="ECO:0000313" key="13">
    <source>
        <dbReference type="EMBL" id="CAG9316266.1"/>
    </source>
</evidence>
<organism evidence="13 14">
    <name type="scientific">Blepharisma stoltei</name>
    <dbReference type="NCBI Taxonomy" id="1481888"/>
    <lineage>
        <taxon>Eukaryota</taxon>
        <taxon>Sar</taxon>
        <taxon>Alveolata</taxon>
        <taxon>Ciliophora</taxon>
        <taxon>Postciliodesmatophora</taxon>
        <taxon>Heterotrichea</taxon>
        <taxon>Heterotrichida</taxon>
        <taxon>Blepharismidae</taxon>
        <taxon>Blepharisma</taxon>
    </lineage>
</organism>
<dbReference type="SMART" id="SM00525">
    <property type="entry name" value="FES"/>
    <property type="match status" value="1"/>
</dbReference>
<dbReference type="Pfam" id="PF00730">
    <property type="entry name" value="HhH-GPD"/>
    <property type="match status" value="1"/>
</dbReference>
<dbReference type="GO" id="GO:0006285">
    <property type="term" value="P:base-excision repair, AP site formation"/>
    <property type="evidence" value="ECO:0007669"/>
    <property type="project" value="UniProtKB-UniRule"/>
</dbReference>
<keyword evidence="5 11" id="KW-0378">Hydrolase</keyword>
<evidence type="ECO:0000256" key="7">
    <source>
        <dbReference type="ARBA" id="ARBA00023014"/>
    </source>
</evidence>
<comment type="subcellular location">
    <subcellularLocation>
        <location evidence="11">Nucleus</location>
    </subcellularLocation>
    <subcellularLocation>
        <location evidence="11">Mitochondrion</location>
    </subcellularLocation>
</comment>
<dbReference type="SMART" id="SM00478">
    <property type="entry name" value="ENDO3c"/>
    <property type="match status" value="1"/>
</dbReference>
<dbReference type="FunFam" id="1.10.340.30:FF:000001">
    <property type="entry name" value="Endonuclease III"/>
    <property type="match status" value="1"/>
</dbReference>
<dbReference type="Gene3D" id="1.10.1670.10">
    <property type="entry name" value="Helix-hairpin-Helix base-excision DNA repair enzymes (C-terminal)"/>
    <property type="match status" value="1"/>
</dbReference>
<dbReference type="CDD" id="cd00056">
    <property type="entry name" value="ENDO3c"/>
    <property type="match status" value="1"/>
</dbReference>
<keyword evidence="7" id="KW-0411">Iron-sulfur</keyword>
<evidence type="ECO:0000256" key="2">
    <source>
        <dbReference type="ARBA" id="ARBA00008343"/>
    </source>
</evidence>
<evidence type="ECO:0000256" key="11">
    <source>
        <dbReference type="HAMAP-Rule" id="MF_03183"/>
    </source>
</evidence>
<reference evidence="13" key="1">
    <citation type="submission" date="2021-09" db="EMBL/GenBank/DDBJ databases">
        <authorList>
            <consortium name="AG Swart"/>
            <person name="Singh M."/>
            <person name="Singh A."/>
            <person name="Seah K."/>
            <person name="Emmerich C."/>
        </authorList>
    </citation>
    <scope>NUCLEOTIDE SEQUENCE</scope>
    <source>
        <strain evidence="13">ATCC30299</strain>
    </source>
</reference>
<evidence type="ECO:0000256" key="6">
    <source>
        <dbReference type="ARBA" id="ARBA00023004"/>
    </source>
</evidence>
<dbReference type="InterPro" id="IPR011257">
    <property type="entry name" value="DNA_glycosylase"/>
</dbReference>
<comment type="catalytic activity">
    <reaction evidence="11">
        <text>2'-deoxyribonucleotide-(2'-deoxyribose 5'-phosphate)-2'-deoxyribonucleotide-DNA = a 3'-end 2'-deoxyribonucleotide-(2,3-dehydro-2,3-deoxyribose 5'-phosphate)-DNA + a 5'-end 5'-phospho-2'-deoxyribonucleoside-DNA + H(+)</text>
        <dbReference type="Rhea" id="RHEA:66592"/>
        <dbReference type="Rhea" id="RHEA-COMP:13180"/>
        <dbReference type="Rhea" id="RHEA-COMP:16897"/>
        <dbReference type="Rhea" id="RHEA-COMP:17067"/>
        <dbReference type="ChEBI" id="CHEBI:15378"/>
        <dbReference type="ChEBI" id="CHEBI:136412"/>
        <dbReference type="ChEBI" id="CHEBI:157695"/>
        <dbReference type="ChEBI" id="CHEBI:167181"/>
        <dbReference type="EC" id="4.2.99.18"/>
    </reaction>
</comment>
<keyword evidence="14" id="KW-1185">Reference proteome</keyword>
<accession>A0AAU9IR97</accession>
<sequence>MVKKIKGPVGSSKVKEQWREVYDKIAKMRETIQAPVDVDGAIATFDNSIDPKLARFQTLIGILLSAQTKDATTARVVENLKANGLTPQRMAEISLKDLSEEIHGVRFQNNKAKHIKETAQILLEKYDGDVPNDFKTIVSLPGVGLKMAHMFLQVCYGSVEGIAVDTHVHRVANRLGWAKSKKPDDTMEQLQDLLPRELWDQANTILVGFGQVICTKKNPKCEECEVKNLCEFYNAKKRK</sequence>
<evidence type="ECO:0000256" key="8">
    <source>
        <dbReference type="ARBA" id="ARBA00023204"/>
    </source>
</evidence>
<evidence type="ECO:0000256" key="4">
    <source>
        <dbReference type="ARBA" id="ARBA00022763"/>
    </source>
</evidence>
<evidence type="ECO:0000313" key="14">
    <source>
        <dbReference type="Proteomes" id="UP001162131"/>
    </source>
</evidence>
<feature type="domain" description="HhH-GPD" evidence="12">
    <location>
        <begin position="64"/>
        <end position="212"/>
    </location>
</feature>
<dbReference type="PROSITE" id="PS00764">
    <property type="entry name" value="ENDONUCLEASE_III_1"/>
    <property type="match status" value="1"/>
</dbReference>
<dbReference type="GO" id="GO:0046872">
    <property type="term" value="F:metal ion binding"/>
    <property type="evidence" value="ECO:0007669"/>
    <property type="project" value="UniProtKB-KW"/>
</dbReference>
<dbReference type="EMBL" id="CAJZBQ010000015">
    <property type="protein sequence ID" value="CAG9316266.1"/>
    <property type="molecule type" value="Genomic_DNA"/>
</dbReference>
<keyword evidence="10 11" id="KW-0326">Glycosidase</keyword>
<dbReference type="InterPro" id="IPR004035">
    <property type="entry name" value="Endouclease-III_FeS-bd_BS"/>
</dbReference>
<keyword evidence="3" id="KW-0479">Metal-binding</keyword>
<comment type="cofactor">
    <cofactor evidence="1">
        <name>[4Fe-4S] cluster</name>
        <dbReference type="ChEBI" id="CHEBI:49883"/>
    </cofactor>
</comment>
<dbReference type="EC" id="3.2.2.-" evidence="11"/>
<comment type="caution">
    <text evidence="13">The sequence shown here is derived from an EMBL/GenBank/DDBJ whole genome shotgun (WGS) entry which is preliminary data.</text>
</comment>
<dbReference type="GO" id="GO:0140078">
    <property type="term" value="F:class I DNA-(apurinic or apyrimidinic site) endonuclease activity"/>
    <property type="evidence" value="ECO:0007669"/>
    <property type="project" value="UniProtKB-EC"/>
</dbReference>
<dbReference type="Proteomes" id="UP001162131">
    <property type="component" value="Unassembled WGS sequence"/>
</dbReference>
<dbReference type="GO" id="GO:0003677">
    <property type="term" value="F:DNA binding"/>
    <property type="evidence" value="ECO:0007669"/>
    <property type="project" value="UniProtKB-UniRule"/>
</dbReference>
<protein>
    <recommendedName>
        <fullName evidence="11">Endonuclease III homolog</fullName>
        <ecNumber evidence="11">3.2.2.-</ecNumber>
        <ecNumber evidence="11">4.2.99.18</ecNumber>
    </recommendedName>
    <alternativeName>
        <fullName evidence="11">Bifunctional DNA N-glycosylase/DNA-(apurinic or apyrimidinic site) lyase</fullName>
        <shortName evidence="11">DNA glycosylase/AP lyase</shortName>
    </alternativeName>
</protein>
<evidence type="ECO:0000256" key="10">
    <source>
        <dbReference type="ARBA" id="ARBA00023295"/>
    </source>
</evidence>
<keyword evidence="11" id="KW-0539">Nucleus</keyword>
<comment type="caution">
    <text evidence="11">Lacks conserved residue(s) required for the propagation of feature annotation.</text>
</comment>
<dbReference type="InterPro" id="IPR023170">
    <property type="entry name" value="HhH_base_excis_C"/>
</dbReference>
<dbReference type="InterPro" id="IPR003265">
    <property type="entry name" value="HhH-GPD_domain"/>
</dbReference>
<dbReference type="InterPro" id="IPR003651">
    <property type="entry name" value="Endonuclease3_FeS-loop_motif"/>
</dbReference>
<dbReference type="Gene3D" id="1.10.340.30">
    <property type="entry name" value="Hypothetical protein, domain 2"/>
    <property type="match status" value="1"/>
</dbReference>
<evidence type="ECO:0000259" key="12">
    <source>
        <dbReference type="SMART" id="SM00478"/>
    </source>
</evidence>
<keyword evidence="11" id="KW-0496">Mitochondrion</keyword>
<gene>
    <name evidence="11" type="primary">NTH1</name>
    <name evidence="13" type="ORF">BSTOLATCC_MIC15701</name>
</gene>